<name>A0A914PKV9_9BILA</name>
<dbReference type="WBParaSite" id="PDA_v2.g18584.t1">
    <property type="protein sequence ID" value="PDA_v2.g18584.t1"/>
    <property type="gene ID" value="PDA_v2.g18584"/>
</dbReference>
<evidence type="ECO:0000256" key="1">
    <source>
        <dbReference type="SAM" id="MobiDB-lite"/>
    </source>
</evidence>
<keyword evidence="2" id="KW-0472">Membrane</keyword>
<evidence type="ECO:0000313" key="4">
    <source>
        <dbReference type="WBParaSite" id="PDA_v2.g18584.t1"/>
    </source>
</evidence>
<evidence type="ECO:0000256" key="2">
    <source>
        <dbReference type="SAM" id="Phobius"/>
    </source>
</evidence>
<sequence>MESLDVLSSDGEIYEQEGDNVKFVGDGKEVELELETLKFKFCSDGCMFKMVIACYDSANPNPNAKGECGPGQCEFKAGISEGDDKKPFLWFYDKFRNNIIPQNRDTCKTAIMEHPEATPNGIQPFPSCEPLKHDGNAVKLYIHQVPPGCPFYVVNAKKWTPPPSTTTTTKTIENNQTTPNSSNAGLWIGIGIGIFILIIVIIGFGYCCYRTQIQKKPLLGNKKEVVKEKTEDKQEVVVKPESKKEEKQQPKPAKEKKAIVATKPSKEVTQENATKEDIPQQKKVSVEQTLEDPPTKASVVQKQQQPKKPRVYVPKQVILPATKSSSKNDSVTGRHEVGMQILVENSSESVKRHCYDLLNEDANEGAIEKLENFYPPGPIRASERREIELFCCARISIMFKLIETLV</sequence>
<reference evidence="4" key="1">
    <citation type="submission" date="2022-11" db="UniProtKB">
        <authorList>
            <consortium name="WormBaseParasite"/>
        </authorList>
    </citation>
    <scope>IDENTIFICATION</scope>
</reference>
<dbReference type="Proteomes" id="UP000887578">
    <property type="component" value="Unplaced"/>
</dbReference>
<protein>
    <submittedName>
        <fullName evidence="4">Uncharacterized protein</fullName>
    </submittedName>
</protein>
<keyword evidence="2" id="KW-1133">Transmembrane helix</keyword>
<feature type="region of interest" description="Disordered" evidence="1">
    <location>
        <begin position="225"/>
        <end position="306"/>
    </location>
</feature>
<keyword evidence="3" id="KW-1185">Reference proteome</keyword>
<feature type="compositionally biased region" description="Basic and acidic residues" evidence="1">
    <location>
        <begin position="225"/>
        <end position="280"/>
    </location>
</feature>
<accession>A0A914PKV9</accession>
<evidence type="ECO:0000313" key="3">
    <source>
        <dbReference type="Proteomes" id="UP000887578"/>
    </source>
</evidence>
<organism evidence="3 4">
    <name type="scientific">Panagrolaimus davidi</name>
    <dbReference type="NCBI Taxonomy" id="227884"/>
    <lineage>
        <taxon>Eukaryota</taxon>
        <taxon>Metazoa</taxon>
        <taxon>Ecdysozoa</taxon>
        <taxon>Nematoda</taxon>
        <taxon>Chromadorea</taxon>
        <taxon>Rhabditida</taxon>
        <taxon>Tylenchina</taxon>
        <taxon>Panagrolaimomorpha</taxon>
        <taxon>Panagrolaimoidea</taxon>
        <taxon>Panagrolaimidae</taxon>
        <taxon>Panagrolaimus</taxon>
    </lineage>
</organism>
<feature type="transmembrane region" description="Helical" evidence="2">
    <location>
        <begin position="184"/>
        <end position="209"/>
    </location>
</feature>
<keyword evidence="2" id="KW-0812">Transmembrane</keyword>
<dbReference type="AlphaFoldDB" id="A0A914PKV9"/>
<proteinExistence type="predicted"/>